<protein>
    <recommendedName>
        <fullName evidence="3">Type IX secretion system membrane protein PorP/SprF</fullName>
    </recommendedName>
</protein>
<sequence length="257" mass="28530">MMITLALLIGYLSGVSSQTYALGGLFNPSSLKSDAVFINPSMIPDSKFSGVLGIRQNYFASELTDFHLSASTKINKLGLALGILKSGIKDVYSDYTFLMGAGFKKSNWGVGINSRVRYLKNIEDDITSSSFSLDYGLFAKAGIFNFSLMHLNFLRSSVGFYDRSEKSSDELLFFTSFNIPEPVTWVLGIDKMAEKMTYRFGTELWFTEGFGLRVAVLEREIRLGLGLKTDTYGVDISFGSSRELGTTYVISTSYTIR</sequence>
<evidence type="ECO:0000313" key="1">
    <source>
        <dbReference type="EMBL" id="HEN28779.1"/>
    </source>
</evidence>
<dbReference type="EMBL" id="DTDJ01000011">
    <property type="protein sequence ID" value="HGL16901.1"/>
    <property type="molecule type" value="Genomic_DNA"/>
</dbReference>
<reference evidence="1" key="1">
    <citation type="journal article" date="2020" name="mSystems">
        <title>Genome- and Community-Level Interaction Insights into Carbon Utilization and Element Cycling Functions of Hydrothermarchaeota in Hydrothermal Sediment.</title>
        <authorList>
            <person name="Zhou Z."/>
            <person name="Liu Y."/>
            <person name="Xu W."/>
            <person name="Pan J."/>
            <person name="Luo Z.H."/>
            <person name="Li M."/>
        </authorList>
    </citation>
    <scope>NUCLEOTIDE SEQUENCE [LARGE SCALE GENOMIC DNA]</scope>
    <source>
        <strain evidence="1">SpSt-34</strain>
        <strain evidence="2">SpSt-69</strain>
    </source>
</reference>
<gene>
    <name evidence="1" type="ORF">ENQ77_09100</name>
    <name evidence="2" type="ORF">ENU66_00950</name>
</gene>
<evidence type="ECO:0000313" key="2">
    <source>
        <dbReference type="EMBL" id="HGL16901.1"/>
    </source>
</evidence>
<name>A0A7C2PLN0_UNCW3</name>
<dbReference type="EMBL" id="DSOL01000261">
    <property type="protein sequence ID" value="HEN28779.1"/>
    <property type="molecule type" value="Genomic_DNA"/>
</dbReference>
<evidence type="ECO:0008006" key="3">
    <source>
        <dbReference type="Google" id="ProtNLM"/>
    </source>
</evidence>
<accession>A0A7C2PLN0</accession>
<comment type="caution">
    <text evidence="1">The sequence shown here is derived from an EMBL/GenBank/DDBJ whole genome shotgun (WGS) entry which is preliminary data.</text>
</comment>
<organism evidence="1">
    <name type="scientific">candidate division WOR-3 bacterium</name>
    <dbReference type="NCBI Taxonomy" id="2052148"/>
    <lineage>
        <taxon>Bacteria</taxon>
        <taxon>Bacteria division WOR-3</taxon>
    </lineage>
</organism>
<dbReference type="AlphaFoldDB" id="A0A7C2PLN0"/>
<proteinExistence type="predicted"/>